<reference evidence="7 8" key="1">
    <citation type="journal article" date="2022" name="Front. Cell. Infect. Microbiol.">
        <title>The Genomes of Two Strains of Taenia crassiceps the Animal Model for the Study of Human Cysticercosis.</title>
        <authorList>
            <person name="Bobes R.J."/>
            <person name="Estrada K."/>
            <person name="Rios-Valencia D.G."/>
            <person name="Calderon-Gallegos A."/>
            <person name="de la Torre P."/>
            <person name="Carrero J.C."/>
            <person name="Sanchez-Flores A."/>
            <person name="Laclette J.P."/>
        </authorList>
    </citation>
    <scope>NUCLEOTIDE SEQUENCE [LARGE SCALE GENOMIC DNA]</scope>
    <source>
        <strain evidence="7">WFUcys</strain>
    </source>
</reference>
<comment type="caution">
    <text evidence="7">The sequence shown here is derived from an EMBL/GenBank/DDBJ whole genome shotgun (WGS) entry which is preliminary data.</text>
</comment>
<protein>
    <submittedName>
        <fullName evidence="7">Mitochondrial glycine transporter B</fullName>
    </submittedName>
</protein>
<sequence length="314" mass="34424">MPIDPRLFHKNTYMLMASSSNFACPKRPSSQVVLVSCTSATLGTVITQPLDVIKTRLQVLPILNTRSSVSVLQTVISLWSSVPPQNRWTHRVRLFWAGTAPSLYRAVPGICAYFTTVNFLQSRLPRCGSSAANAFILGFTSRCLVGALLLPFTVVKAQAEAGLDGGRSTFSSLRRIYMTAKFRGIYSGLLPTLARDSPYSGVHLLFYTQFKNVILPSETSHATAPGHILSLCALFAAVCATAVTQPADVLRCNRQLSIATVPSTSRVPWTQVLQEIIRIDGITGLWRGFYLRLARRGVFAAITWTLFDKIPQAG</sequence>
<keyword evidence="8" id="KW-1185">Reference proteome</keyword>
<comment type="similarity">
    <text evidence="2 6">Belongs to the mitochondrial carrier (TC 2.A.29) family.</text>
</comment>
<evidence type="ECO:0000256" key="2">
    <source>
        <dbReference type="ARBA" id="ARBA00006375"/>
    </source>
</evidence>
<evidence type="ECO:0000313" key="8">
    <source>
        <dbReference type="Proteomes" id="UP001651158"/>
    </source>
</evidence>
<keyword evidence="3 5" id="KW-0812">Transmembrane</keyword>
<accession>A0ABR4Q0V1</accession>
<dbReference type="PANTHER" id="PTHR46181">
    <property type="entry name" value="MITOCHONDRIAL GLYCINE TRANSPORTER"/>
    <property type="match status" value="1"/>
</dbReference>
<feature type="repeat" description="Solcar" evidence="5">
    <location>
        <begin position="30"/>
        <end position="123"/>
    </location>
</feature>
<name>A0ABR4Q0V1_9CEST</name>
<dbReference type="PROSITE" id="PS50920">
    <property type="entry name" value="SOLCAR"/>
    <property type="match status" value="3"/>
</dbReference>
<dbReference type="InterPro" id="IPR023395">
    <property type="entry name" value="MCP_dom_sf"/>
</dbReference>
<dbReference type="InterPro" id="IPR018108">
    <property type="entry name" value="MCP_transmembrane"/>
</dbReference>
<dbReference type="Proteomes" id="UP001651158">
    <property type="component" value="Unassembled WGS sequence"/>
</dbReference>
<proteinExistence type="inferred from homology"/>
<dbReference type="PANTHER" id="PTHR46181:SF3">
    <property type="entry name" value="MITOCHONDRIAL GLYCINE TRANSPORTER"/>
    <property type="match status" value="1"/>
</dbReference>
<feature type="repeat" description="Solcar" evidence="5">
    <location>
        <begin position="129"/>
        <end position="213"/>
    </location>
</feature>
<keyword evidence="4 5" id="KW-0472">Membrane</keyword>
<evidence type="ECO:0000256" key="4">
    <source>
        <dbReference type="ARBA" id="ARBA00023136"/>
    </source>
</evidence>
<evidence type="ECO:0000313" key="7">
    <source>
        <dbReference type="EMBL" id="KAL5103211.1"/>
    </source>
</evidence>
<dbReference type="EMBL" id="JAKROA010000019">
    <property type="protein sequence ID" value="KAL5103211.1"/>
    <property type="molecule type" value="Genomic_DNA"/>
</dbReference>
<feature type="repeat" description="Solcar" evidence="5">
    <location>
        <begin position="228"/>
        <end position="313"/>
    </location>
</feature>
<evidence type="ECO:0000256" key="5">
    <source>
        <dbReference type="PROSITE-ProRule" id="PRU00282"/>
    </source>
</evidence>
<dbReference type="Pfam" id="PF00153">
    <property type="entry name" value="Mito_carr"/>
    <property type="match status" value="3"/>
</dbReference>
<evidence type="ECO:0000256" key="3">
    <source>
        <dbReference type="ARBA" id="ARBA00022692"/>
    </source>
</evidence>
<organism evidence="7 8">
    <name type="scientific">Taenia crassiceps</name>
    <dbReference type="NCBI Taxonomy" id="6207"/>
    <lineage>
        <taxon>Eukaryota</taxon>
        <taxon>Metazoa</taxon>
        <taxon>Spiralia</taxon>
        <taxon>Lophotrochozoa</taxon>
        <taxon>Platyhelminthes</taxon>
        <taxon>Cestoda</taxon>
        <taxon>Eucestoda</taxon>
        <taxon>Cyclophyllidea</taxon>
        <taxon>Taeniidae</taxon>
        <taxon>Taenia</taxon>
    </lineage>
</organism>
<dbReference type="Gene3D" id="1.50.40.10">
    <property type="entry name" value="Mitochondrial carrier domain"/>
    <property type="match status" value="1"/>
</dbReference>
<evidence type="ECO:0000256" key="1">
    <source>
        <dbReference type="ARBA" id="ARBA00004141"/>
    </source>
</evidence>
<keyword evidence="6" id="KW-0813">Transport</keyword>
<gene>
    <name evidence="7" type="ORF">TcWFU_001079</name>
</gene>
<dbReference type="SUPFAM" id="SSF103506">
    <property type="entry name" value="Mitochondrial carrier"/>
    <property type="match status" value="1"/>
</dbReference>
<evidence type="ECO:0000256" key="6">
    <source>
        <dbReference type="RuleBase" id="RU000488"/>
    </source>
</evidence>
<comment type="subcellular location">
    <subcellularLocation>
        <location evidence="1">Membrane</location>
        <topology evidence="1">Multi-pass membrane protein</topology>
    </subcellularLocation>
</comment>